<organism evidence="3 4">
    <name type="scientific">Corynebacterium glaucum</name>
    <dbReference type="NCBI Taxonomy" id="187491"/>
    <lineage>
        <taxon>Bacteria</taxon>
        <taxon>Bacillati</taxon>
        <taxon>Actinomycetota</taxon>
        <taxon>Actinomycetes</taxon>
        <taxon>Mycobacteriales</taxon>
        <taxon>Corynebacteriaceae</taxon>
        <taxon>Corynebacterium</taxon>
    </lineage>
</organism>
<name>A0A1Q2HU53_9CORY</name>
<evidence type="ECO:0000256" key="1">
    <source>
        <dbReference type="SAM" id="MobiDB-lite"/>
    </source>
</evidence>
<feature type="signal peptide" evidence="2">
    <location>
        <begin position="1"/>
        <end position="19"/>
    </location>
</feature>
<dbReference type="EMBL" id="CP019688">
    <property type="protein sequence ID" value="AQQ14377.1"/>
    <property type="molecule type" value="Genomic_DNA"/>
</dbReference>
<dbReference type="AlphaFoldDB" id="A0A1Q2HU53"/>
<keyword evidence="4" id="KW-1185">Reference proteome</keyword>
<dbReference type="PROSITE" id="PS51257">
    <property type="entry name" value="PROKAR_LIPOPROTEIN"/>
    <property type="match status" value="1"/>
</dbReference>
<evidence type="ECO:0000256" key="2">
    <source>
        <dbReference type="SAM" id="SignalP"/>
    </source>
</evidence>
<keyword evidence="2" id="KW-0732">Signal</keyword>
<accession>A0A1Q2HU53</accession>
<dbReference type="KEGG" id="cgv:CGLAU_01960"/>
<sequence precursor="true">MKRLIVALFAVTLAATTSACGSNVARFEREAKAAGFGEAVSYEAYSAGLPNNETRARVDTSKVDDPDALLRLLEGQRITDVALSRPDGGESNFDRARFSYLSVFFDALPIDAKLEGTHVYVSNSTLVIEGEVSAPALREAAPLGSRLEKVLIVGTPEVSIKDGLAEPDLVAGVVEAARSQSPYPVFSIDWDRGVKHLMVLAGERPDQIDRAEFAWVEPYLSNEDPRVLFSQPRGGGGGPLRMPPNFQLR</sequence>
<proteinExistence type="predicted"/>
<evidence type="ECO:0000313" key="3">
    <source>
        <dbReference type="EMBL" id="AQQ14377.1"/>
    </source>
</evidence>
<dbReference type="Proteomes" id="UP000217209">
    <property type="component" value="Chromosome"/>
</dbReference>
<dbReference type="RefSeq" id="WP_095659230.1">
    <property type="nucleotide sequence ID" value="NZ_CP019688.1"/>
</dbReference>
<evidence type="ECO:0000313" key="4">
    <source>
        <dbReference type="Proteomes" id="UP000217209"/>
    </source>
</evidence>
<feature type="chain" id="PRO_5039362415" evidence="2">
    <location>
        <begin position="20"/>
        <end position="249"/>
    </location>
</feature>
<reference evidence="3 4" key="1">
    <citation type="submission" date="2016-12" db="EMBL/GenBank/DDBJ databases">
        <authorList>
            <person name="Song W.-J."/>
            <person name="Kurnit D.M."/>
        </authorList>
    </citation>
    <scope>NUCLEOTIDE SEQUENCE [LARGE SCALE GENOMIC DNA]</scope>
    <source>
        <strain evidence="3 4">DSM 30827</strain>
    </source>
</reference>
<protein>
    <submittedName>
        <fullName evidence="3">Uncharacterized protein</fullName>
    </submittedName>
</protein>
<feature type="region of interest" description="Disordered" evidence="1">
    <location>
        <begin position="227"/>
        <end position="249"/>
    </location>
</feature>
<gene>
    <name evidence="3" type="ORF">CGLAU_01960</name>
</gene>